<dbReference type="AlphaFoldDB" id="A0A3M6QW76"/>
<dbReference type="GO" id="GO:0005829">
    <property type="term" value="C:cytosol"/>
    <property type="evidence" value="ECO:0007669"/>
    <property type="project" value="TreeGrafter"/>
</dbReference>
<dbReference type="GO" id="GO:0008831">
    <property type="term" value="F:dTDP-4-dehydrorhamnose reductase activity"/>
    <property type="evidence" value="ECO:0007669"/>
    <property type="project" value="UniProtKB-EC"/>
</dbReference>
<dbReference type="EC" id="1.1.1.133" evidence="3 6"/>
<dbReference type="Gene3D" id="3.90.25.10">
    <property type="entry name" value="UDP-galactose 4-epimerase, domain 1"/>
    <property type="match status" value="1"/>
</dbReference>
<evidence type="ECO:0000256" key="6">
    <source>
        <dbReference type="RuleBase" id="RU364082"/>
    </source>
</evidence>
<comment type="catalytic activity">
    <reaction evidence="5 6">
        <text>dTDP-beta-L-rhamnose + NADP(+) = dTDP-4-dehydro-beta-L-rhamnose + NADPH + H(+)</text>
        <dbReference type="Rhea" id="RHEA:21796"/>
        <dbReference type="ChEBI" id="CHEBI:15378"/>
        <dbReference type="ChEBI" id="CHEBI:57510"/>
        <dbReference type="ChEBI" id="CHEBI:57783"/>
        <dbReference type="ChEBI" id="CHEBI:58349"/>
        <dbReference type="ChEBI" id="CHEBI:62830"/>
        <dbReference type="EC" id="1.1.1.133"/>
    </reaction>
</comment>
<evidence type="ECO:0000256" key="4">
    <source>
        <dbReference type="ARBA" id="ARBA00017099"/>
    </source>
</evidence>
<dbReference type="CDD" id="cd05254">
    <property type="entry name" value="dTDP_HR_like_SDR_e"/>
    <property type="match status" value="1"/>
</dbReference>
<dbReference type="PANTHER" id="PTHR10491">
    <property type="entry name" value="DTDP-4-DEHYDRORHAMNOSE REDUCTASE"/>
    <property type="match status" value="1"/>
</dbReference>
<gene>
    <name evidence="8" type="ORF">EBQ34_14800</name>
</gene>
<dbReference type="PANTHER" id="PTHR10491:SF4">
    <property type="entry name" value="METHIONINE ADENOSYLTRANSFERASE 2 SUBUNIT BETA"/>
    <property type="match status" value="1"/>
</dbReference>
<evidence type="ECO:0000256" key="2">
    <source>
        <dbReference type="ARBA" id="ARBA00010944"/>
    </source>
</evidence>
<dbReference type="Proteomes" id="UP000275180">
    <property type="component" value="Unassembled WGS sequence"/>
</dbReference>
<evidence type="ECO:0000256" key="1">
    <source>
        <dbReference type="ARBA" id="ARBA00004781"/>
    </source>
</evidence>
<proteinExistence type="inferred from homology"/>
<evidence type="ECO:0000256" key="5">
    <source>
        <dbReference type="ARBA" id="ARBA00048200"/>
    </source>
</evidence>
<accession>A0A3M6QW76</accession>
<comment type="similarity">
    <text evidence="2 6">Belongs to the dTDP-4-dehydrorhamnose reductase family.</text>
</comment>
<comment type="function">
    <text evidence="6">Catalyzes the reduction of dTDP-6-deoxy-L-lyxo-4-hexulose to yield dTDP-L-rhamnose.</text>
</comment>
<reference evidence="8 9" key="1">
    <citation type="submission" date="2018-10" db="EMBL/GenBank/DDBJ databases">
        <title>Comamonadaceae CDC group NO-1 genome sequencing and assembly.</title>
        <authorList>
            <person name="Bernier A.-M."/>
            <person name="Bernard K."/>
        </authorList>
    </citation>
    <scope>NUCLEOTIDE SEQUENCE [LARGE SCALE GENOMIC DNA]</scope>
    <source>
        <strain evidence="8 9">NML180582</strain>
    </source>
</reference>
<dbReference type="EMBL" id="RDQJ01000050">
    <property type="protein sequence ID" value="RMX07260.1"/>
    <property type="molecule type" value="Genomic_DNA"/>
</dbReference>
<keyword evidence="6 8" id="KW-0560">Oxidoreductase</keyword>
<evidence type="ECO:0000256" key="3">
    <source>
        <dbReference type="ARBA" id="ARBA00012929"/>
    </source>
</evidence>
<evidence type="ECO:0000313" key="8">
    <source>
        <dbReference type="EMBL" id="RMX07260.1"/>
    </source>
</evidence>
<dbReference type="NCBIfam" id="NF007440">
    <property type="entry name" value="PRK09987.1"/>
    <property type="match status" value="1"/>
</dbReference>
<organism evidence="8 9">
    <name type="scientific">Vandammella animalimorsus</name>
    <dbReference type="NCBI Taxonomy" id="2029117"/>
    <lineage>
        <taxon>Bacteria</taxon>
        <taxon>Pseudomonadati</taxon>
        <taxon>Pseudomonadota</taxon>
        <taxon>Betaproteobacteria</taxon>
        <taxon>Burkholderiales</taxon>
        <taxon>Comamonadaceae</taxon>
        <taxon>Vandammella</taxon>
    </lineage>
</organism>
<dbReference type="UniPathway" id="UPA00124"/>
<keyword evidence="6" id="KW-0521">NADP</keyword>
<comment type="cofactor">
    <cofactor evidence="6">
        <name>Mg(2+)</name>
        <dbReference type="ChEBI" id="CHEBI:18420"/>
    </cofactor>
    <text evidence="6">Binds 1 Mg(2+) ion per monomer.</text>
</comment>
<sequence>MKILLLGKNGQVGWELQRSLAVLGEVIAPERSDAQHGGDLAQPEALRAAIRRIAPQAIVNAAAYTAVDRAQSEAEQAHAINTVAPQVLAQEASALDAWLVHYSTDYVFDGSGHTPWRENDATAPLSVYGQSKLAGEQAIAQSGAKHLILRTSWVYGAHGNNFLKTMLRLGAQRPELRIVADQIGAPTGAELLADATAQALLQAMQGSPAFGGIYHLTASGATSWFDYAQYIFEQARRIDPDTARAQLVPIPSSEYPTPAARPLNSRLDTTHFEHTFGLTMPPWQQGVARVVAELLQPGWTQQL</sequence>
<protein>
    <recommendedName>
        <fullName evidence="4 6">dTDP-4-dehydrorhamnose reductase</fullName>
        <ecNumber evidence="3 6">1.1.1.133</ecNumber>
    </recommendedName>
</protein>
<dbReference type="InterPro" id="IPR029903">
    <property type="entry name" value="RmlD-like-bd"/>
</dbReference>
<evidence type="ECO:0000259" key="7">
    <source>
        <dbReference type="Pfam" id="PF04321"/>
    </source>
</evidence>
<dbReference type="RefSeq" id="WP_122246057.1">
    <property type="nucleotide sequence ID" value="NZ_RDQJ01000050.1"/>
</dbReference>
<dbReference type="NCBIfam" id="TIGR01214">
    <property type="entry name" value="rmlD"/>
    <property type="match status" value="1"/>
</dbReference>
<dbReference type="InterPro" id="IPR005913">
    <property type="entry name" value="dTDP_dehydrorham_reduct"/>
</dbReference>
<comment type="pathway">
    <text evidence="1 6">Carbohydrate biosynthesis; dTDP-L-rhamnose biosynthesis.</text>
</comment>
<dbReference type="OrthoDB" id="9803892at2"/>
<dbReference type="SUPFAM" id="SSF51735">
    <property type="entry name" value="NAD(P)-binding Rossmann-fold domains"/>
    <property type="match status" value="1"/>
</dbReference>
<dbReference type="GO" id="GO:0019305">
    <property type="term" value="P:dTDP-rhamnose biosynthetic process"/>
    <property type="evidence" value="ECO:0007669"/>
    <property type="project" value="UniProtKB-UniPathway"/>
</dbReference>
<evidence type="ECO:0000313" key="9">
    <source>
        <dbReference type="Proteomes" id="UP000275180"/>
    </source>
</evidence>
<dbReference type="InterPro" id="IPR036291">
    <property type="entry name" value="NAD(P)-bd_dom_sf"/>
</dbReference>
<name>A0A3M6QW76_9BURK</name>
<comment type="caution">
    <text evidence="8">The sequence shown here is derived from an EMBL/GenBank/DDBJ whole genome shotgun (WGS) entry which is preliminary data.</text>
</comment>
<dbReference type="Pfam" id="PF04321">
    <property type="entry name" value="RmlD_sub_bind"/>
    <property type="match status" value="1"/>
</dbReference>
<feature type="domain" description="RmlD-like substrate binding" evidence="7">
    <location>
        <begin position="1"/>
        <end position="294"/>
    </location>
</feature>
<dbReference type="Gene3D" id="3.40.50.720">
    <property type="entry name" value="NAD(P)-binding Rossmann-like Domain"/>
    <property type="match status" value="1"/>
</dbReference>